<gene>
    <name evidence="2" type="ORF">SUNI508_07364</name>
</gene>
<keyword evidence="3" id="KW-1185">Reference proteome</keyword>
<organism evidence="2 3">
    <name type="scientific">Seiridium unicorne</name>
    <dbReference type="NCBI Taxonomy" id="138068"/>
    <lineage>
        <taxon>Eukaryota</taxon>
        <taxon>Fungi</taxon>
        <taxon>Dikarya</taxon>
        <taxon>Ascomycota</taxon>
        <taxon>Pezizomycotina</taxon>
        <taxon>Sordariomycetes</taxon>
        <taxon>Xylariomycetidae</taxon>
        <taxon>Amphisphaeriales</taxon>
        <taxon>Sporocadaceae</taxon>
        <taxon>Seiridium</taxon>
    </lineage>
</organism>
<feature type="region of interest" description="Disordered" evidence="1">
    <location>
        <begin position="85"/>
        <end position="109"/>
    </location>
</feature>
<protein>
    <submittedName>
        <fullName evidence="2">Uncharacterized protein</fullName>
    </submittedName>
</protein>
<name>A0ABR2UXG2_9PEZI</name>
<proteinExistence type="predicted"/>
<comment type="caution">
    <text evidence="2">The sequence shown here is derived from an EMBL/GenBank/DDBJ whole genome shotgun (WGS) entry which is preliminary data.</text>
</comment>
<dbReference type="EMBL" id="JARVKF010000320">
    <property type="protein sequence ID" value="KAK9419389.1"/>
    <property type="molecule type" value="Genomic_DNA"/>
</dbReference>
<reference evidence="2 3" key="1">
    <citation type="journal article" date="2024" name="J. Plant Pathol.">
        <title>Sequence and assembly of the genome of Seiridium unicorne, isolate CBS 538.82, causal agent of cypress canker disease.</title>
        <authorList>
            <person name="Scali E."/>
            <person name="Rocca G.D."/>
            <person name="Danti R."/>
            <person name="Garbelotto M."/>
            <person name="Barberini S."/>
            <person name="Baroncelli R."/>
            <person name="Emiliani G."/>
        </authorList>
    </citation>
    <scope>NUCLEOTIDE SEQUENCE [LARGE SCALE GENOMIC DNA]</scope>
    <source>
        <strain evidence="2 3">BM-138-508</strain>
    </source>
</reference>
<dbReference type="Proteomes" id="UP001408356">
    <property type="component" value="Unassembled WGS sequence"/>
</dbReference>
<evidence type="ECO:0000313" key="3">
    <source>
        <dbReference type="Proteomes" id="UP001408356"/>
    </source>
</evidence>
<accession>A0ABR2UXG2</accession>
<evidence type="ECO:0000256" key="1">
    <source>
        <dbReference type="SAM" id="MobiDB-lite"/>
    </source>
</evidence>
<evidence type="ECO:0000313" key="2">
    <source>
        <dbReference type="EMBL" id="KAK9419389.1"/>
    </source>
</evidence>
<sequence length="302" mass="33545">MLQALGITLSRTQLLERCESLRTEIGATNRFRSIDDEGQYEYGELTLEDTPFWCPKLSQILDDIETSVAYDPRIACEPPLTRASSLRRAMSEKGPAAPGTTPKRERTRTVTRRGTITGTLKEFVVPLYDEEIGKKRDKNGVRINATRAGYELAKYLRSRDFLVIHVFPSLDCVLPDVGCFKTATLVKLIASIIYAVIPLIRPESITTFWTAGQALSECRFKALARGDANSFEAGLGILAGLPKLDLLGARKVVFIVDGLDTAVSDRTRDKVSKFERALRALCERERAHLIYTLSDSTVQLGG</sequence>